<comment type="caution">
    <text evidence="13">The sequence shown here is derived from an EMBL/GenBank/DDBJ whole genome shotgun (WGS) entry which is preliminary data.</text>
</comment>
<dbReference type="AlphaFoldDB" id="A0AAW2TY04"/>
<comment type="similarity">
    <text evidence="3">Belongs to the translin family.</text>
</comment>
<protein>
    <submittedName>
        <fullName evidence="13">ABC transporter G family member 24</fullName>
    </submittedName>
</protein>
<evidence type="ECO:0000256" key="3">
    <source>
        <dbReference type="ARBA" id="ARBA00005902"/>
    </source>
</evidence>
<evidence type="ECO:0000256" key="5">
    <source>
        <dbReference type="ARBA" id="ARBA00022490"/>
    </source>
</evidence>
<organism evidence="13">
    <name type="scientific">Sesamum latifolium</name>
    <dbReference type="NCBI Taxonomy" id="2727402"/>
    <lineage>
        <taxon>Eukaryota</taxon>
        <taxon>Viridiplantae</taxon>
        <taxon>Streptophyta</taxon>
        <taxon>Embryophyta</taxon>
        <taxon>Tracheophyta</taxon>
        <taxon>Spermatophyta</taxon>
        <taxon>Magnoliopsida</taxon>
        <taxon>eudicotyledons</taxon>
        <taxon>Gunneridae</taxon>
        <taxon>Pentapetalae</taxon>
        <taxon>asterids</taxon>
        <taxon>lamiids</taxon>
        <taxon>Lamiales</taxon>
        <taxon>Pedaliaceae</taxon>
        <taxon>Sesamum</taxon>
    </lineage>
</organism>
<keyword evidence="8 10" id="KW-0472">Membrane</keyword>
<dbReference type="Pfam" id="PF01997">
    <property type="entry name" value="Translin"/>
    <property type="match status" value="1"/>
</dbReference>
<dbReference type="EMBL" id="JACGWN010000013">
    <property type="protein sequence ID" value="KAL0409930.1"/>
    <property type="molecule type" value="Genomic_DNA"/>
</dbReference>
<comment type="subcellular location">
    <subcellularLocation>
        <location evidence="2">Cytoplasm</location>
    </subcellularLocation>
    <subcellularLocation>
        <location evidence="1">Nucleus</location>
    </subcellularLocation>
</comment>
<dbReference type="GO" id="GO:0005634">
    <property type="term" value="C:nucleus"/>
    <property type="evidence" value="ECO:0007669"/>
    <property type="project" value="UniProtKB-SubCell"/>
</dbReference>
<feature type="domain" description="ABC transporter family G" evidence="12">
    <location>
        <begin position="278"/>
        <end position="457"/>
    </location>
</feature>
<proteinExistence type="inferred from homology"/>
<dbReference type="GO" id="GO:0003723">
    <property type="term" value="F:RNA binding"/>
    <property type="evidence" value="ECO:0007669"/>
    <property type="project" value="UniProtKB-KW"/>
</dbReference>
<feature type="transmembrane region" description="Helical" evidence="10">
    <location>
        <begin position="445"/>
        <end position="462"/>
    </location>
</feature>
<evidence type="ECO:0000256" key="9">
    <source>
        <dbReference type="ARBA" id="ARBA00023242"/>
    </source>
</evidence>
<dbReference type="FunFam" id="1.20.58.190:FF:000001">
    <property type="entry name" value="Translin"/>
    <property type="match status" value="1"/>
</dbReference>
<dbReference type="SUPFAM" id="SSF74784">
    <property type="entry name" value="Translin"/>
    <property type="match status" value="1"/>
</dbReference>
<keyword evidence="4" id="KW-0813">Transport</keyword>
<keyword evidence="5" id="KW-0963">Cytoplasm</keyword>
<feature type="signal peptide" evidence="11">
    <location>
        <begin position="1"/>
        <end position="35"/>
    </location>
</feature>
<dbReference type="InterPro" id="IPR002848">
    <property type="entry name" value="Translin_fam"/>
</dbReference>
<evidence type="ECO:0000256" key="11">
    <source>
        <dbReference type="SAM" id="SignalP"/>
    </source>
</evidence>
<dbReference type="Gene3D" id="1.20.58.200">
    <property type="entry name" value="Translin, domain 2"/>
    <property type="match status" value="1"/>
</dbReference>
<evidence type="ECO:0000259" key="12">
    <source>
        <dbReference type="Pfam" id="PF19055"/>
    </source>
</evidence>
<keyword evidence="10" id="KW-1133">Transmembrane helix</keyword>
<dbReference type="GO" id="GO:0005737">
    <property type="term" value="C:cytoplasm"/>
    <property type="evidence" value="ECO:0007669"/>
    <property type="project" value="UniProtKB-SubCell"/>
</dbReference>
<evidence type="ECO:0000256" key="1">
    <source>
        <dbReference type="ARBA" id="ARBA00004123"/>
    </source>
</evidence>
<keyword evidence="10" id="KW-0812">Transmembrane</keyword>
<keyword evidence="6" id="KW-0694">RNA-binding</keyword>
<accession>A0AAW2TY04</accession>
<keyword evidence="9" id="KW-0539">Nucleus</keyword>
<name>A0AAW2TY04_9LAMI</name>
<dbReference type="GO" id="GO:0016070">
    <property type="term" value="P:RNA metabolic process"/>
    <property type="evidence" value="ECO:0007669"/>
    <property type="project" value="InterPro"/>
</dbReference>
<reference evidence="13" key="1">
    <citation type="submission" date="2020-06" db="EMBL/GenBank/DDBJ databases">
        <authorList>
            <person name="Li T."/>
            <person name="Hu X."/>
            <person name="Zhang T."/>
            <person name="Song X."/>
            <person name="Zhang H."/>
            <person name="Dai N."/>
            <person name="Sheng W."/>
            <person name="Hou X."/>
            <person name="Wei L."/>
        </authorList>
    </citation>
    <scope>NUCLEOTIDE SEQUENCE</scope>
    <source>
        <strain evidence="13">KEN1</strain>
        <tissue evidence="13">Leaf</tissue>
    </source>
</reference>
<evidence type="ECO:0000256" key="10">
    <source>
        <dbReference type="SAM" id="Phobius"/>
    </source>
</evidence>
<dbReference type="InterPro" id="IPR043926">
    <property type="entry name" value="ABCG_dom"/>
</dbReference>
<dbReference type="GO" id="GO:0140359">
    <property type="term" value="F:ABC-type transporter activity"/>
    <property type="evidence" value="ECO:0007669"/>
    <property type="project" value="InterPro"/>
</dbReference>
<keyword evidence="7" id="KW-0238">DNA-binding</keyword>
<sequence>MIEMSGIRVNSSRVSSFLVLLILVLVLGCSRRVWCADEDEFDESGNSKALPLVTSLIYNQISNLTRIFNKEITETLGYCTKDVDRDLDGAFKFSNNLDFLSNCVQETKDVTKRVCTAAEMKFYFTSFMHTKSAEAQVLKPNRNCNLTSWVPGCEPGWACTIPQNEQVDLKNSEEIPNRTRDSQPCCAGFFCPRGLTCMIRSFCPRASLNTTTGICQPYAYQLPPGATNHSCGSADTWAGVTSSDEIFCSAGSYCPTTTQETPCKKGHYCRQGSTEQRALLCKISALRSFSQDKLEYLRENDSGMSSLAYFLSKDTVDHFNTVIKPVVFLSMFYSFSNPRSTFLENYAVLFCLIYCVTGVAYIFAILLQPAQAQLWCVLLPVVLTLIANQGKDDKFGRMVSGYCYPTWALEAFIIANAQRYSGVWLITRCAALHDFGYDVHNWTKCLLLLILSGILSANALTLPTNMKSAFRSAISTAFAFSFRSLNPTRHRPPLTLLPPYAAVFFSKHSPLTSMAGGESGTHVPSLATFQSLEKQFEEFRHQLEDSGSLRERIRSVALEIESATRLMHSSLLLIHQSRPVPEVLETAKEQIGLMRELFSRLAEITRECPGQYYRYHGDWRSETQTVVSLLAFMHWLETGSLLLHTEAEEKLGLNPDEFGLDIEDYLIGICFMSNDLPRYVVNQVTAGDYDCPRKVLKFLTDLHAAFRMLNLRNDFLRKKFDGMKYDLRRVEEVYYDVKIRGLAANGEKTGEQNDQAQS</sequence>
<dbReference type="CDD" id="cd14819">
    <property type="entry name" value="Translin"/>
    <property type="match status" value="1"/>
</dbReference>
<feature type="transmembrane region" description="Helical" evidence="10">
    <location>
        <begin position="347"/>
        <end position="366"/>
    </location>
</feature>
<evidence type="ECO:0000256" key="7">
    <source>
        <dbReference type="ARBA" id="ARBA00023125"/>
    </source>
</evidence>
<dbReference type="InterPro" id="IPR016068">
    <property type="entry name" value="Translin_N"/>
</dbReference>
<evidence type="ECO:0000256" key="2">
    <source>
        <dbReference type="ARBA" id="ARBA00004496"/>
    </source>
</evidence>
<keyword evidence="11" id="KW-0732">Signal</keyword>
<dbReference type="InterPro" id="IPR016069">
    <property type="entry name" value="Translin_C"/>
</dbReference>
<dbReference type="Gene3D" id="1.20.58.190">
    <property type="entry name" value="Translin, domain 1"/>
    <property type="match status" value="1"/>
</dbReference>
<gene>
    <name evidence="13" type="ORF">Slati_3582700</name>
</gene>
<dbReference type="GO" id="GO:0043565">
    <property type="term" value="F:sequence-specific DNA binding"/>
    <property type="evidence" value="ECO:0007669"/>
    <property type="project" value="InterPro"/>
</dbReference>
<dbReference type="GO" id="GO:0003697">
    <property type="term" value="F:single-stranded DNA binding"/>
    <property type="evidence" value="ECO:0007669"/>
    <property type="project" value="InterPro"/>
</dbReference>
<dbReference type="InterPro" id="IPR036081">
    <property type="entry name" value="Translin_sf"/>
</dbReference>
<dbReference type="InterPro" id="IPR033956">
    <property type="entry name" value="Translin"/>
</dbReference>
<evidence type="ECO:0000256" key="6">
    <source>
        <dbReference type="ARBA" id="ARBA00022884"/>
    </source>
</evidence>
<evidence type="ECO:0000256" key="8">
    <source>
        <dbReference type="ARBA" id="ARBA00023136"/>
    </source>
</evidence>
<dbReference type="Pfam" id="PF19055">
    <property type="entry name" value="ABC2_membrane_7"/>
    <property type="match status" value="1"/>
</dbReference>
<evidence type="ECO:0000313" key="13">
    <source>
        <dbReference type="EMBL" id="KAL0409930.1"/>
    </source>
</evidence>
<reference evidence="13" key="2">
    <citation type="journal article" date="2024" name="Plant">
        <title>Genomic evolution and insights into agronomic trait innovations of Sesamum species.</title>
        <authorList>
            <person name="Miao H."/>
            <person name="Wang L."/>
            <person name="Qu L."/>
            <person name="Liu H."/>
            <person name="Sun Y."/>
            <person name="Le M."/>
            <person name="Wang Q."/>
            <person name="Wei S."/>
            <person name="Zheng Y."/>
            <person name="Lin W."/>
            <person name="Duan Y."/>
            <person name="Cao H."/>
            <person name="Xiong S."/>
            <person name="Wang X."/>
            <person name="Wei L."/>
            <person name="Li C."/>
            <person name="Ma Q."/>
            <person name="Ju M."/>
            <person name="Zhao R."/>
            <person name="Li G."/>
            <person name="Mu C."/>
            <person name="Tian Q."/>
            <person name="Mei H."/>
            <person name="Zhang T."/>
            <person name="Gao T."/>
            <person name="Zhang H."/>
        </authorList>
    </citation>
    <scope>NUCLEOTIDE SEQUENCE</scope>
    <source>
        <strain evidence="13">KEN1</strain>
    </source>
</reference>
<dbReference type="PANTHER" id="PTHR10741">
    <property type="entry name" value="TRANSLIN AND TRANSLIN ASSOCIATED PROTEIN X"/>
    <property type="match status" value="1"/>
</dbReference>
<feature type="chain" id="PRO_5043475513" evidence="11">
    <location>
        <begin position="36"/>
        <end position="758"/>
    </location>
</feature>
<evidence type="ECO:0000256" key="4">
    <source>
        <dbReference type="ARBA" id="ARBA00022448"/>
    </source>
</evidence>